<dbReference type="InterPro" id="IPR038071">
    <property type="entry name" value="UROD/MetE-like_sf"/>
</dbReference>
<protein>
    <recommendedName>
        <fullName evidence="3">Cobalamin-independent methionine synthase MetE C-terminal/archaeal domain-containing protein</fullName>
    </recommendedName>
</protein>
<evidence type="ECO:0008006" key="3">
    <source>
        <dbReference type="Google" id="ProtNLM"/>
    </source>
</evidence>
<organism evidence="1 2">
    <name type="scientific">Entotheonella factor</name>
    <dbReference type="NCBI Taxonomy" id="1429438"/>
    <lineage>
        <taxon>Bacteria</taxon>
        <taxon>Pseudomonadati</taxon>
        <taxon>Nitrospinota/Tectimicrobiota group</taxon>
        <taxon>Candidatus Tectimicrobiota</taxon>
        <taxon>Candidatus Entotheonellia</taxon>
        <taxon>Candidatus Entotheonellales</taxon>
        <taxon>Candidatus Entotheonellaceae</taxon>
        <taxon>Candidatus Entotheonella</taxon>
    </lineage>
</organism>
<sequence length="339" mass="38170">MKRNIHLVGSMGLEDTPTVFRSLAKHLGERAKRYPDGETGKRYYWIRWQQGIFEQHDQFERVEQAERYRPGATLPYFRVVEGLKPQEVSIDTLGYADAAIASYAVFTDLKTQGVIPTATRFQVSLPTPVAVITSFILREQQGWIEPVYERTMLRELSRITGAIPHDQLAIQWDVCHEVLAQDGALKLHYDEVLDKTLERLERLGASVPEGAELGYHLCYGDPGHKHIQEPTDTDTAVAFANGIAARSTRQVNWIHLPVPRERDDAAYFAPLRALALRPETELILGLVHYTDGVEGTRRRIATAEDIVSDFAIATECGFGRRPAETISELLRIHAQVADG</sequence>
<evidence type="ECO:0000313" key="1">
    <source>
        <dbReference type="EMBL" id="ETW96878.1"/>
    </source>
</evidence>
<dbReference type="Proteomes" id="UP000019141">
    <property type="component" value="Unassembled WGS sequence"/>
</dbReference>
<evidence type="ECO:0000313" key="2">
    <source>
        <dbReference type="Proteomes" id="UP000019141"/>
    </source>
</evidence>
<dbReference type="EMBL" id="AZHW01000731">
    <property type="protein sequence ID" value="ETW96878.1"/>
    <property type="molecule type" value="Genomic_DNA"/>
</dbReference>
<dbReference type="HOGENOM" id="CLU_047964_0_0_7"/>
<reference evidence="1 2" key="1">
    <citation type="journal article" date="2014" name="Nature">
        <title>An environmental bacterial taxon with a large and distinct metabolic repertoire.</title>
        <authorList>
            <person name="Wilson M.C."/>
            <person name="Mori T."/>
            <person name="Ruckert C."/>
            <person name="Uria A.R."/>
            <person name="Helf M.J."/>
            <person name="Takada K."/>
            <person name="Gernert C."/>
            <person name="Steffens U.A."/>
            <person name="Heycke N."/>
            <person name="Schmitt S."/>
            <person name="Rinke C."/>
            <person name="Helfrich E.J."/>
            <person name="Brachmann A.O."/>
            <person name="Gurgui C."/>
            <person name="Wakimoto T."/>
            <person name="Kracht M."/>
            <person name="Crusemann M."/>
            <person name="Hentschel U."/>
            <person name="Abe I."/>
            <person name="Matsunaga S."/>
            <person name="Kalinowski J."/>
            <person name="Takeyama H."/>
            <person name="Piel J."/>
        </authorList>
    </citation>
    <scope>NUCLEOTIDE SEQUENCE [LARGE SCALE GENOMIC DNA]</scope>
    <source>
        <strain evidence="2">TSY1</strain>
    </source>
</reference>
<name>W4LFM1_ENTF1</name>
<accession>W4LFM1</accession>
<dbReference type="Gene3D" id="3.20.20.210">
    <property type="match status" value="1"/>
</dbReference>
<dbReference type="PATRIC" id="fig|1429438.4.peg.4757"/>
<keyword evidence="2" id="KW-1185">Reference proteome</keyword>
<dbReference type="SUPFAM" id="SSF51726">
    <property type="entry name" value="UROD/MetE-like"/>
    <property type="match status" value="1"/>
</dbReference>
<gene>
    <name evidence="1" type="ORF">ETSY1_24830</name>
</gene>
<comment type="caution">
    <text evidence="1">The sequence shown here is derived from an EMBL/GenBank/DDBJ whole genome shotgun (WGS) entry which is preliminary data.</text>
</comment>
<proteinExistence type="predicted"/>
<dbReference type="AlphaFoldDB" id="W4LFM1"/>